<dbReference type="PANTHER" id="PTHR30055:SF219">
    <property type="entry name" value="TRANSCRIPTIONAL REGULATORY PROTEIN"/>
    <property type="match status" value="1"/>
</dbReference>
<dbReference type="EMBL" id="CP022129">
    <property type="protein sequence ID" value="ASF46137.1"/>
    <property type="molecule type" value="Genomic_DNA"/>
</dbReference>
<dbReference type="PANTHER" id="PTHR30055">
    <property type="entry name" value="HTH-TYPE TRANSCRIPTIONAL REGULATOR RUTR"/>
    <property type="match status" value="1"/>
</dbReference>
<evidence type="ECO:0000313" key="5">
    <source>
        <dbReference type="Proteomes" id="UP000197019"/>
    </source>
</evidence>
<dbReference type="GO" id="GO:0000976">
    <property type="term" value="F:transcription cis-regulatory region binding"/>
    <property type="evidence" value="ECO:0007669"/>
    <property type="project" value="TreeGrafter"/>
</dbReference>
<dbReference type="SUPFAM" id="SSF46689">
    <property type="entry name" value="Homeodomain-like"/>
    <property type="match status" value="1"/>
</dbReference>
<sequence length="196" mass="22231">MNKKVTSKEKILNAAIILFAEKGYTGLSMRQLACAVDMSVAAIYHHFPDKNALYLAATHYAFAGKESVFAQVWAAECTPAERLQRLILAIITVMSMDNDFCRLVQREIMEADTERMQFLAQSVFKNQFDRLLQLVQELAPQQDAYLVATSIIGLVKIHVDHRPLNRHFPGWQSDYEQPKIIASHISNLLLNGLTPR</sequence>
<dbReference type="InterPro" id="IPR001647">
    <property type="entry name" value="HTH_TetR"/>
</dbReference>
<dbReference type="Pfam" id="PF00440">
    <property type="entry name" value="TetR_N"/>
    <property type="match status" value="1"/>
</dbReference>
<dbReference type="InterPro" id="IPR009057">
    <property type="entry name" value="Homeodomain-like_sf"/>
</dbReference>
<feature type="domain" description="HTH tetR-type" evidence="3">
    <location>
        <begin position="5"/>
        <end position="65"/>
    </location>
</feature>
<dbReference type="PROSITE" id="PS50977">
    <property type="entry name" value="HTH_TETR_2"/>
    <property type="match status" value="1"/>
</dbReference>
<protein>
    <submittedName>
        <fullName evidence="4">TetR family transcriptional regulator</fullName>
    </submittedName>
</protein>
<dbReference type="KEGG" id="mpsy:CEK71_08600"/>
<evidence type="ECO:0000259" key="3">
    <source>
        <dbReference type="PROSITE" id="PS50977"/>
    </source>
</evidence>
<feature type="DNA-binding region" description="H-T-H motif" evidence="2">
    <location>
        <begin position="28"/>
        <end position="47"/>
    </location>
</feature>
<organism evidence="4 5">
    <name type="scientific">Methylovulum psychrotolerans</name>
    <dbReference type="NCBI Taxonomy" id="1704499"/>
    <lineage>
        <taxon>Bacteria</taxon>
        <taxon>Pseudomonadati</taxon>
        <taxon>Pseudomonadota</taxon>
        <taxon>Gammaproteobacteria</taxon>
        <taxon>Methylococcales</taxon>
        <taxon>Methylococcaceae</taxon>
        <taxon>Methylovulum</taxon>
    </lineage>
</organism>
<evidence type="ECO:0000256" key="2">
    <source>
        <dbReference type="PROSITE-ProRule" id="PRU00335"/>
    </source>
</evidence>
<proteinExistence type="predicted"/>
<keyword evidence="5" id="KW-1185">Reference proteome</keyword>
<dbReference type="InterPro" id="IPR036271">
    <property type="entry name" value="Tet_transcr_reg_TetR-rel_C_sf"/>
</dbReference>
<reference evidence="4 5" key="1">
    <citation type="submission" date="2017-06" db="EMBL/GenBank/DDBJ databases">
        <title>Genome Sequencing of the methanotroph Methylovulum psychrotolerants str. HV10-M2 isolated from a high-altitude environment.</title>
        <authorList>
            <person name="Mateos-Rivera A."/>
        </authorList>
    </citation>
    <scope>NUCLEOTIDE SEQUENCE [LARGE SCALE GENOMIC DNA]</scope>
    <source>
        <strain evidence="4 5">HV10_M2</strain>
    </source>
</reference>
<accession>A0A1Z4BXW4</accession>
<evidence type="ECO:0000256" key="1">
    <source>
        <dbReference type="ARBA" id="ARBA00023125"/>
    </source>
</evidence>
<dbReference type="Proteomes" id="UP000197019">
    <property type="component" value="Chromosome"/>
</dbReference>
<name>A0A1Z4BXW4_9GAMM</name>
<keyword evidence="1 2" id="KW-0238">DNA-binding</keyword>
<dbReference type="AlphaFoldDB" id="A0A1Z4BXW4"/>
<evidence type="ECO:0000313" key="4">
    <source>
        <dbReference type="EMBL" id="ASF46137.1"/>
    </source>
</evidence>
<dbReference type="Gene3D" id="1.10.357.10">
    <property type="entry name" value="Tetracycline Repressor, domain 2"/>
    <property type="match status" value="1"/>
</dbReference>
<dbReference type="PRINTS" id="PR00455">
    <property type="entry name" value="HTHTETR"/>
</dbReference>
<dbReference type="GO" id="GO:0003700">
    <property type="term" value="F:DNA-binding transcription factor activity"/>
    <property type="evidence" value="ECO:0007669"/>
    <property type="project" value="TreeGrafter"/>
</dbReference>
<dbReference type="SUPFAM" id="SSF48498">
    <property type="entry name" value="Tetracyclin repressor-like, C-terminal domain"/>
    <property type="match status" value="1"/>
</dbReference>
<dbReference type="InterPro" id="IPR050109">
    <property type="entry name" value="HTH-type_TetR-like_transc_reg"/>
</dbReference>
<gene>
    <name evidence="4" type="ORF">CEK71_08600</name>
</gene>